<feature type="region of interest" description="Disordered" evidence="5">
    <location>
        <begin position="558"/>
        <end position="676"/>
    </location>
</feature>
<feature type="repeat" description="WD" evidence="4">
    <location>
        <begin position="196"/>
        <end position="228"/>
    </location>
</feature>
<protein>
    <recommendedName>
        <fullName evidence="3">Probable cytosolic iron-sulfur protein assembly protein CIAO1 homolog</fullName>
    </recommendedName>
</protein>
<comment type="caution">
    <text evidence="6">The sequence shown here is derived from an EMBL/GenBank/DDBJ whole genome shotgun (WGS) entry which is preliminary data.</text>
</comment>
<accession>A0A2A9MAP6</accession>
<feature type="repeat" description="WD" evidence="4">
    <location>
        <begin position="145"/>
        <end position="176"/>
    </location>
</feature>
<dbReference type="InterPro" id="IPR015943">
    <property type="entry name" value="WD40/YVTN_repeat-like_dom_sf"/>
</dbReference>
<feature type="compositionally biased region" description="Basic and acidic residues" evidence="5">
    <location>
        <begin position="93"/>
        <end position="110"/>
    </location>
</feature>
<dbReference type="PANTHER" id="PTHR19920">
    <property type="entry name" value="WD40 PROTEIN CIAO1"/>
    <property type="match status" value="1"/>
</dbReference>
<keyword evidence="7" id="KW-1185">Reference proteome</keyword>
<dbReference type="HAMAP" id="MF_03037">
    <property type="entry name" value="ciao1"/>
    <property type="match status" value="1"/>
</dbReference>
<name>A0A2A9MAP6_BESBE</name>
<dbReference type="Pfam" id="PF00400">
    <property type="entry name" value="WD40"/>
    <property type="match status" value="5"/>
</dbReference>
<reference evidence="6 7" key="1">
    <citation type="submission" date="2017-09" db="EMBL/GenBank/DDBJ databases">
        <title>Genome sequencing of Besnoitia besnoiti strain Bb-Ger1.</title>
        <authorList>
            <person name="Schares G."/>
            <person name="Venepally P."/>
            <person name="Lorenzi H.A."/>
        </authorList>
    </citation>
    <scope>NUCLEOTIDE SEQUENCE [LARGE SCALE GENOMIC DNA]</scope>
    <source>
        <strain evidence="6 7">Bb-Ger1</strain>
    </source>
</reference>
<evidence type="ECO:0000313" key="7">
    <source>
        <dbReference type="Proteomes" id="UP000224006"/>
    </source>
</evidence>
<dbReference type="AlphaFoldDB" id="A0A2A9MAP6"/>
<evidence type="ECO:0000256" key="3">
    <source>
        <dbReference type="HAMAP-Rule" id="MF_03037"/>
    </source>
</evidence>
<dbReference type="InterPro" id="IPR028608">
    <property type="entry name" value="CIAO1/Cia1"/>
</dbReference>
<feature type="repeat" description="WD" evidence="4">
    <location>
        <begin position="13"/>
        <end position="44"/>
    </location>
</feature>
<feature type="compositionally biased region" description="Low complexity" evidence="5">
    <location>
        <begin position="520"/>
        <end position="536"/>
    </location>
</feature>
<dbReference type="InterPro" id="IPR001680">
    <property type="entry name" value="WD40_rpt"/>
</dbReference>
<sequence length="788" mass="83427">MTGTWRLRRVVCLRGHVGCAWDAAWRPDGGLLATCGSDKRICLWGPSVSFALGPNAPAGDRSSRQPGASGEDGETEGRKRSEATAEGGACAPEETRRARGDSPLENRMSEDASDAFAETTRQDEHKRRRKTSYPSWYLVGVLDTTATHSRTLRSVAFSPDGVWLAAASFDATVSVWGSNIAGVYRTPSRFHQVQVLEGPEHEVKCVAWSRTGRYLATCSRDKTVWIFENAQGDLEPIATAACRSRRRALTHRVPSPSPRGGACDTTEGRQKADAEAPGAADACETERETEGSADLFLEERQDWPEACQLEVDVADDEFFFVAAVLSGHSQDVKAVRWHPIEDICISASYDDSFRVWGLRGGAGSDWGLLQVVKAHSSTVWSLAFDRLGGRLATCSDDRSLKIWTLQSFSVCAPACAWRDMAFIVSLRRALLSACFVRSFPELGPDTDSSSAASSSARSSPPASPISAFSSAVALPAQQSSRLPPAAGAGESPEPAAEAAGLSPSADASSGSTDELPGQRTPAAAAPPGQSSAPPTALASRVLPPWFVTGLFRGAALGPAGPWAPEGAQGEAPGGGGNGDAGDANEQREDEGEGRDAAANRRRRGHSENADDGGAEPAGGSAGASAEEADGGKRGIDGGVATKRAESASRRRSARDAEERRDRDEISRQQPGGWRPQAALLSGFHPRPVYFVDWHPTLDVIVTASGDSALRFFSAENAEVEDSSWGLLLSKPDAHYSDINCAVWNPATPSSSRRSQVLLGTPESEVTAALLASVDDDGKVAIWALEACA</sequence>
<dbReference type="OrthoDB" id="284782at2759"/>
<dbReference type="STRING" id="94643.A0A2A9MAP6"/>
<dbReference type="PANTHER" id="PTHR19920:SF0">
    <property type="entry name" value="CYTOSOLIC IRON-SULFUR PROTEIN ASSEMBLY PROTEIN CIAO1-RELATED"/>
    <property type="match status" value="1"/>
</dbReference>
<evidence type="ECO:0000313" key="6">
    <source>
        <dbReference type="EMBL" id="PFH34274.1"/>
    </source>
</evidence>
<feature type="compositionally biased region" description="Low complexity" evidence="5">
    <location>
        <begin position="558"/>
        <end position="570"/>
    </location>
</feature>
<dbReference type="Proteomes" id="UP000224006">
    <property type="component" value="Unassembled WGS sequence"/>
</dbReference>
<feature type="repeat" description="WD" evidence="4">
    <location>
        <begin position="372"/>
        <end position="407"/>
    </location>
</feature>
<comment type="function">
    <text evidence="3">Essential component of the cytosolic iron-sulfur (Fe/S) protein assembly machinery. Required for the maturation of extramitochondrial Fe/S proteins.</text>
</comment>
<comment type="similarity">
    <text evidence="3">Belongs to the WD repeat CIA1 family.</text>
</comment>
<dbReference type="Gene3D" id="2.130.10.10">
    <property type="entry name" value="YVTN repeat-like/Quinoprotein amine dehydrogenase"/>
    <property type="match status" value="4"/>
</dbReference>
<evidence type="ECO:0000256" key="1">
    <source>
        <dbReference type="ARBA" id="ARBA00022574"/>
    </source>
</evidence>
<feature type="region of interest" description="Disordered" evidence="5">
    <location>
        <begin position="479"/>
        <end position="536"/>
    </location>
</feature>
<dbReference type="PROSITE" id="PS50294">
    <property type="entry name" value="WD_REPEATS_REGION"/>
    <property type="match status" value="4"/>
</dbReference>
<evidence type="ECO:0000256" key="4">
    <source>
        <dbReference type="PROSITE-ProRule" id="PRU00221"/>
    </source>
</evidence>
<feature type="region of interest" description="Disordered" evidence="5">
    <location>
        <begin position="54"/>
        <end position="128"/>
    </location>
</feature>
<evidence type="ECO:0000256" key="5">
    <source>
        <dbReference type="SAM" id="MobiDB-lite"/>
    </source>
</evidence>
<dbReference type="GeneID" id="40312352"/>
<dbReference type="SMART" id="SM00320">
    <property type="entry name" value="WD40"/>
    <property type="match status" value="7"/>
</dbReference>
<dbReference type="SUPFAM" id="SSF50978">
    <property type="entry name" value="WD40 repeat-like"/>
    <property type="match status" value="1"/>
</dbReference>
<feature type="repeat" description="WD" evidence="4">
    <location>
        <begin position="325"/>
        <end position="359"/>
    </location>
</feature>
<dbReference type="InterPro" id="IPR036322">
    <property type="entry name" value="WD40_repeat_dom_sf"/>
</dbReference>
<keyword evidence="2" id="KW-0677">Repeat</keyword>
<dbReference type="RefSeq" id="XP_029218283.1">
    <property type="nucleotide sequence ID" value="XM_029365799.1"/>
</dbReference>
<gene>
    <name evidence="6" type="ORF">BESB_074260</name>
</gene>
<organism evidence="6 7">
    <name type="scientific">Besnoitia besnoiti</name>
    <name type="common">Apicomplexan protozoan</name>
    <dbReference type="NCBI Taxonomy" id="94643"/>
    <lineage>
        <taxon>Eukaryota</taxon>
        <taxon>Sar</taxon>
        <taxon>Alveolata</taxon>
        <taxon>Apicomplexa</taxon>
        <taxon>Conoidasida</taxon>
        <taxon>Coccidia</taxon>
        <taxon>Eucoccidiorida</taxon>
        <taxon>Eimeriorina</taxon>
        <taxon>Sarcocystidae</taxon>
        <taxon>Besnoitia</taxon>
    </lineage>
</organism>
<dbReference type="EMBL" id="NWUJ01000007">
    <property type="protein sequence ID" value="PFH34274.1"/>
    <property type="molecule type" value="Genomic_DNA"/>
</dbReference>
<dbReference type="VEuPathDB" id="ToxoDB:BESB_074260"/>
<dbReference type="PROSITE" id="PS50082">
    <property type="entry name" value="WD_REPEATS_2"/>
    <property type="match status" value="5"/>
</dbReference>
<dbReference type="GO" id="GO:0016226">
    <property type="term" value="P:iron-sulfur cluster assembly"/>
    <property type="evidence" value="ECO:0007669"/>
    <property type="project" value="UniProtKB-UniRule"/>
</dbReference>
<proteinExistence type="inferred from homology"/>
<keyword evidence="1 4" id="KW-0853">WD repeat</keyword>
<dbReference type="GO" id="GO:0097361">
    <property type="term" value="C:cytosolic [4Fe-4S] assembly targeting complex"/>
    <property type="evidence" value="ECO:0007669"/>
    <property type="project" value="InterPro"/>
</dbReference>
<feature type="compositionally biased region" description="Basic and acidic residues" evidence="5">
    <location>
        <begin position="642"/>
        <end position="666"/>
    </location>
</feature>
<feature type="region of interest" description="Disordered" evidence="5">
    <location>
        <begin position="248"/>
        <end position="285"/>
    </location>
</feature>
<feature type="compositionally biased region" description="Low complexity" evidence="5">
    <location>
        <begin position="482"/>
        <end position="505"/>
    </location>
</feature>
<dbReference type="KEGG" id="bbes:BESB_074260"/>
<evidence type="ECO:0000256" key="2">
    <source>
        <dbReference type="ARBA" id="ARBA00022737"/>
    </source>
</evidence>